<evidence type="ECO:0000313" key="1">
    <source>
        <dbReference type="EMBL" id="AID17934.1"/>
    </source>
</evidence>
<name>A0A068CBE1_9CAUD</name>
<gene>
    <name evidence="1" type="ORF">BPABA14_00200</name>
</gene>
<sequence length="97" mass="11874">MKNILKSWFRKSDDRFYKFHKMMCESLINQTCFYDSEYKTRVVLISSSCWDGDFMTSNYEFVAADRVCLRRRYYPNKVVLNIFDARFRIKPIVRIEK</sequence>
<accession>A0A068CBE1</accession>
<dbReference type="Proteomes" id="UP000027393">
    <property type="component" value="Segment"/>
</dbReference>
<keyword evidence="2" id="KW-1185">Reference proteome</keyword>
<proteinExistence type="predicted"/>
<reference evidence="1 2" key="1">
    <citation type="submission" date="2014-05" db="EMBL/GenBank/DDBJ databases">
        <title>Complete Genome Sequence of the Acinetobacter phage YMC/13/01/C62.</title>
        <authorList>
            <person name="Jeon J."/>
            <person name="Yong D."/>
            <person name="Lee K."/>
        </authorList>
    </citation>
    <scope>NUCLEOTIDE SEQUENCE [LARGE SCALE GENOMIC DNA]</scope>
</reference>
<dbReference type="KEGG" id="vg:20283709"/>
<dbReference type="OrthoDB" id="17900at10239"/>
<evidence type="ECO:0000313" key="2">
    <source>
        <dbReference type="Proteomes" id="UP000027393"/>
    </source>
</evidence>
<dbReference type="RefSeq" id="YP_009055441.1">
    <property type="nucleotide sequence ID" value="NC_024785.1"/>
</dbReference>
<protein>
    <submittedName>
        <fullName evidence="1">Uncharacterized protein</fullName>
    </submittedName>
</protein>
<dbReference type="EMBL" id="KJ817802">
    <property type="protein sequence ID" value="AID17934.1"/>
    <property type="molecule type" value="Genomic_DNA"/>
</dbReference>
<dbReference type="GeneID" id="20283709"/>
<organism evidence="1 2">
    <name type="scientific">Acinetobacter phage YMC-13-01-C62</name>
    <dbReference type="NCBI Taxonomy" id="1505225"/>
    <lineage>
        <taxon>Viruses</taxon>
        <taxon>Duplodnaviria</taxon>
        <taxon>Heunggongvirae</taxon>
        <taxon>Uroviricota</taxon>
        <taxon>Caudoviricetes</taxon>
        <taxon>Obolenskvirus</taxon>
        <taxon>Obolenskvirus AbC62</taxon>
    </lineage>
</organism>